<accession>A0ACD5DHY2</accession>
<sequence length="615" mass="66951">MNKIIKITNSKAKMIAALTVLTVAVVCQLQFTINVSAATKSNPETVSVVLKPRSQGKLSQLVYATGNPNSKQYHNYIEPREFANRFGAKKTTVKQVQNYFKKHHLEVKVQSGNTVLLVTGSKQNLAKAFHVTLVKSWNDGATYRRMIGTPKLSRKLTPKMLMVSGLSRYYAVSARATQQQPSSMHVRAKSTHADDGYEPNKFVRHYGVQSLYNNGNTGRSKTIGIISFANYHYADAYHFWNSIGLNVKQNRLSVKRANGTKDNWANAEETTMDVEQAGAIAPDAYIRTYIGEPDVTGMITSLSNAVGENRASVLSISWGQSEATLSNEIKLGITPAKYNTALNILFEQAAVQGISVLTASGDNGAYDGVLEGNQSGLSVDFPSSSPYVTAVGGTTLPSHQWIDHNRVTTKKERAWGSDVVNPTSNVQIPYKNISKLTKYFAGGGGGFSKFNKTPKYQLGVSGVNTFEAIKAWSFKDNRVVRIFNDPEVSGKETGRNLPDISANADPVTGYSMYVSGSKDGSDGSWYVVGGTSLVAPQMAGSLLLVGDDVGNRLGFINPLMYRLARLTDSPFTTLDSAKDNNNLYYTGQPGKLYNQATGLGTVNFGKLSQAIKDKK</sequence>
<reference evidence="1" key="1">
    <citation type="submission" date="2024-08" db="EMBL/GenBank/DDBJ databases">
        <title>Lentilactobacillus sp. nov., isolated from tree bark.</title>
        <authorList>
            <person name="Phuengjayaem S."/>
            <person name="Tanasupawat S."/>
        </authorList>
    </citation>
    <scope>NUCLEOTIDE SEQUENCE</scope>
    <source>
        <strain evidence="1">SPB1-3</strain>
    </source>
</reference>
<proteinExistence type="predicted"/>
<keyword evidence="2" id="KW-1185">Reference proteome</keyword>
<keyword evidence="1" id="KW-0378">Hydrolase</keyword>
<keyword evidence="1" id="KW-0645">Protease</keyword>
<dbReference type="Proteomes" id="UP001149860">
    <property type="component" value="Chromosome"/>
</dbReference>
<evidence type="ECO:0000313" key="2">
    <source>
        <dbReference type="Proteomes" id="UP001149860"/>
    </source>
</evidence>
<organism evidence="1 2">
    <name type="scientific">Lentilactobacillus terminaliae</name>
    <dbReference type="NCBI Taxonomy" id="3003483"/>
    <lineage>
        <taxon>Bacteria</taxon>
        <taxon>Bacillati</taxon>
        <taxon>Bacillota</taxon>
        <taxon>Bacilli</taxon>
        <taxon>Lactobacillales</taxon>
        <taxon>Lactobacillaceae</taxon>
        <taxon>Lentilactobacillus</taxon>
    </lineage>
</organism>
<protein>
    <submittedName>
        <fullName evidence="1">Protease pro-enzyme activation domain-containing protein</fullName>
    </submittedName>
</protein>
<evidence type="ECO:0000313" key="1">
    <source>
        <dbReference type="EMBL" id="XFD40545.1"/>
    </source>
</evidence>
<name>A0ACD5DHY2_9LACO</name>
<gene>
    <name evidence="1" type="ORF">O0236_004375</name>
</gene>
<dbReference type="EMBL" id="CP168151">
    <property type="protein sequence ID" value="XFD40545.1"/>
    <property type="molecule type" value="Genomic_DNA"/>
</dbReference>